<feature type="region of interest" description="Disordered" evidence="1">
    <location>
        <begin position="1"/>
        <end position="155"/>
    </location>
</feature>
<feature type="compositionally biased region" description="Polar residues" evidence="1">
    <location>
        <begin position="39"/>
        <end position="48"/>
    </location>
</feature>
<keyword evidence="3" id="KW-1185">Reference proteome</keyword>
<protein>
    <submittedName>
        <fullName evidence="2">Uncharacterized protein</fullName>
    </submittedName>
</protein>
<dbReference type="AlphaFoldDB" id="A0A0H2RQ62"/>
<reference evidence="2 3" key="1">
    <citation type="submission" date="2015-04" db="EMBL/GenBank/DDBJ databases">
        <title>Complete genome sequence of Schizopora paradoxa KUC8140, a cosmopolitan wood degrader in East Asia.</title>
        <authorList>
            <consortium name="DOE Joint Genome Institute"/>
            <person name="Min B."/>
            <person name="Park H."/>
            <person name="Jang Y."/>
            <person name="Kim J.-J."/>
            <person name="Kim K.H."/>
            <person name="Pangilinan J."/>
            <person name="Lipzen A."/>
            <person name="Riley R."/>
            <person name="Grigoriev I.V."/>
            <person name="Spatafora J.W."/>
            <person name="Choi I.-G."/>
        </authorList>
    </citation>
    <scope>NUCLEOTIDE SEQUENCE [LARGE SCALE GENOMIC DNA]</scope>
    <source>
        <strain evidence="2 3">KUC8140</strain>
    </source>
</reference>
<feature type="compositionally biased region" description="Polar residues" evidence="1">
    <location>
        <begin position="1"/>
        <end position="17"/>
    </location>
</feature>
<name>A0A0H2RQ62_9AGAM</name>
<dbReference type="InParanoid" id="A0A0H2RQ62"/>
<gene>
    <name evidence="2" type="ORF">SCHPADRAFT_333971</name>
</gene>
<dbReference type="Proteomes" id="UP000053477">
    <property type="component" value="Unassembled WGS sequence"/>
</dbReference>
<evidence type="ECO:0000313" key="2">
    <source>
        <dbReference type="EMBL" id="KLO13994.1"/>
    </source>
</evidence>
<feature type="compositionally biased region" description="Polar residues" evidence="1">
    <location>
        <begin position="97"/>
        <end position="115"/>
    </location>
</feature>
<organism evidence="2 3">
    <name type="scientific">Schizopora paradoxa</name>
    <dbReference type="NCBI Taxonomy" id="27342"/>
    <lineage>
        <taxon>Eukaryota</taxon>
        <taxon>Fungi</taxon>
        <taxon>Dikarya</taxon>
        <taxon>Basidiomycota</taxon>
        <taxon>Agaricomycotina</taxon>
        <taxon>Agaricomycetes</taxon>
        <taxon>Hymenochaetales</taxon>
        <taxon>Schizoporaceae</taxon>
        <taxon>Schizopora</taxon>
    </lineage>
</organism>
<evidence type="ECO:0000256" key="1">
    <source>
        <dbReference type="SAM" id="MobiDB-lite"/>
    </source>
</evidence>
<feature type="compositionally biased region" description="Pro residues" evidence="1">
    <location>
        <begin position="127"/>
        <end position="137"/>
    </location>
</feature>
<dbReference type="EMBL" id="KQ085950">
    <property type="protein sequence ID" value="KLO13994.1"/>
    <property type="molecule type" value="Genomic_DNA"/>
</dbReference>
<dbReference type="OrthoDB" id="3261115at2759"/>
<evidence type="ECO:0000313" key="3">
    <source>
        <dbReference type="Proteomes" id="UP000053477"/>
    </source>
</evidence>
<accession>A0A0H2RQ62</accession>
<feature type="compositionally biased region" description="Low complexity" evidence="1">
    <location>
        <begin position="138"/>
        <end position="148"/>
    </location>
</feature>
<feature type="compositionally biased region" description="Polar residues" evidence="1">
    <location>
        <begin position="73"/>
        <end position="83"/>
    </location>
</feature>
<proteinExistence type="predicted"/>
<sequence>MSYHSYSSYGTPVNRKSSYPMFPSPSTEASPPPAYVNGYFTSEPSSYSCDGHHNTRSPPKVDSGYVGGFYAPQHNTSHHTNSGVEKGYSCPAPLRSNPPSYGSQPGYQFTSTRSTYPAAPGALPPNYSNPPSYPPSSAPSLASTSSSSDSGITADDVRPGDLKFEVIKWGIVEMTTCKEIFASWVKELDQCKNKHITPLEQNLIDCVYELHDESESALESSHLVLDSYRSFARCMDRNLRKLSQEGGQLYASSDLQKLGSEVSTQSEALSKHVATMQEKLIDLVNMLDTTKRDASKHKLWKKVWGWLVKAFKILAAVLTASAVIAPFVHPIGVGASVVMGGLTTLTSSAAAICEEFRKHASQELIFDNIVDLLRYKVPESAKKAELALSTFQTCQHVLRVGMEVQNGRNGWMDAKEASEAANEWAHASDELHKFVEVPTRASTI</sequence>